<proteinExistence type="predicted"/>
<organism evidence="4 5">
    <name type="scientific">Candidatus Abzuiibacterium crystallinum</name>
    <dbReference type="NCBI Taxonomy" id="1974748"/>
    <lineage>
        <taxon>Bacteria</taxon>
        <taxon>Pseudomonadati</taxon>
        <taxon>Candidatus Omnitrophota</taxon>
        <taxon>Candidatus Abzuiibacterium</taxon>
    </lineage>
</organism>
<dbReference type="Proteomes" id="UP000230859">
    <property type="component" value="Unassembled WGS sequence"/>
</dbReference>
<evidence type="ECO:0000256" key="1">
    <source>
        <dbReference type="ARBA" id="ARBA00023122"/>
    </source>
</evidence>
<dbReference type="InterPro" id="IPR046342">
    <property type="entry name" value="CBS_dom_sf"/>
</dbReference>
<dbReference type="PROSITE" id="PS51371">
    <property type="entry name" value="CBS"/>
    <property type="match status" value="2"/>
</dbReference>
<feature type="domain" description="CBS" evidence="3">
    <location>
        <begin position="14"/>
        <end position="75"/>
    </location>
</feature>
<dbReference type="Pfam" id="PF00571">
    <property type="entry name" value="CBS"/>
    <property type="match status" value="2"/>
</dbReference>
<feature type="domain" description="CBS" evidence="3">
    <location>
        <begin position="111"/>
        <end position="169"/>
    </location>
</feature>
<comment type="caution">
    <text evidence="4">The sequence shown here is derived from an EMBL/GenBank/DDBJ whole genome shotgun (WGS) entry which is preliminary data.</text>
</comment>
<sequence length="171" mass="19490">MKSKIEDLKAKDVMNKKVIKILAHANLMELRTLFRTRQITGVPVIDDYGKLIGVISETDLVQADTHRSKNHEGDVHDYFKDDWQSQETVMDFETHGLETDALQEKTVEELMTPWVVSAAEETPLTEIAKQMHQEHVHRILIINQKKCLTGIVTSMDIVKAVSQLNGKKEKA</sequence>
<dbReference type="PANTHER" id="PTHR43080">
    <property type="entry name" value="CBS DOMAIN-CONTAINING PROTEIN CBSX3, MITOCHONDRIAL"/>
    <property type="match status" value="1"/>
</dbReference>
<dbReference type="SMART" id="SM00116">
    <property type="entry name" value="CBS"/>
    <property type="match status" value="2"/>
</dbReference>
<evidence type="ECO:0000259" key="3">
    <source>
        <dbReference type="PROSITE" id="PS51371"/>
    </source>
</evidence>
<gene>
    <name evidence="4" type="ORF">COV74_10720</name>
</gene>
<dbReference type="InterPro" id="IPR051257">
    <property type="entry name" value="Diverse_CBS-Domain"/>
</dbReference>
<protein>
    <recommendedName>
        <fullName evidence="3">CBS domain-containing protein</fullName>
    </recommendedName>
</protein>
<evidence type="ECO:0000313" key="4">
    <source>
        <dbReference type="EMBL" id="PIQ85061.1"/>
    </source>
</evidence>
<evidence type="ECO:0000256" key="2">
    <source>
        <dbReference type="PROSITE-ProRule" id="PRU00703"/>
    </source>
</evidence>
<dbReference type="PANTHER" id="PTHR43080:SF2">
    <property type="entry name" value="CBS DOMAIN-CONTAINING PROTEIN"/>
    <property type="match status" value="1"/>
</dbReference>
<name>A0A2H0LKX6_9BACT</name>
<evidence type="ECO:0000313" key="5">
    <source>
        <dbReference type="Proteomes" id="UP000230859"/>
    </source>
</evidence>
<reference evidence="4 5" key="1">
    <citation type="submission" date="2017-09" db="EMBL/GenBank/DDBJ databases">
        <title>Depth-based differentiation of microbial function through sediment-hosted aquifers and enrichment of novel symbionts in the deep terrestrial subsurface.</title>
        <authorList>
            <person name="Probst A.J."/>
            <person name="Ladd B."/>
            <person name="Jarett J.K."/>
            <person name="Geller-Mcgrath D.E."/>
            <person name="Sieber C.M."/>
            <person name="Emerson J.B."/>
            <person name="Anantharaman K."/>
            <person name="Thomas B.C."/>
            <person name="Malmstrom R."/>
            <person name="Stieglmeier M."/>
            <person name="Klingl A."/>
            <person name="Woyke T."/>
            <person name="Ryan C.M."/>
            <person name="Banfield J.F."/>
        </authorList>
    </citation>
    <scope>NUCLEOTIDE SEQUENCE [LARGE SCALE GENOMIC DNA]</scope>
    <source>
        <strain evidence="4">CG11_big_fil_rev_8_21_14_0_20_45_26</strain>
    </source>
</reference>
<dbReference type="InterPro" id="IPR000644">
    <property type="entry name" value="CBS_dom"/>
</dbReference>
<dbReference type="Gene3D" id="3.10.580.10">
    <property type="entry name" value="CBS-domain"/>
    <property type="match status" value="1"/>
</dbReference>
<keyword evidence="1 2" id="KW-0129">CBS domain</keyword>
<dbReference type="SUPFAM" id="SSF54631">
    <property type="entry name" value="CBS-domain pair"/>
    <property type="match status" value="1"/>
</dbReference>
<accession>A0A2H0LKX6</accession>
<dbReference type="EMBL" id="PCVY01000076">
    <property type="protein sequence ID" value="PIQ85061.1"/>
    <property type="molecule type" value="Genomic_DNA"/>
</dbReference>
<dbReference type="AlphaFoldDB" id="A0A2H0LKX6"/>